<feature type="domain" description="Tyr recombinase" evidence="3">
    <location>
        <begin position="272"/>
        <end position="454"/>
    </location>
</feature>
<dbReference type="STRING" id="89187.ISM_06120"/>
<evidence type="ECO:0000256" key="1">
    <source>
        <dbReference type="ARBA" id="ARBA00023125"/>
    </source>
</evidence>
<dbReference type="eggNOG" id="COG0582">
    <property type="taxonomic scope" value="Bacteria"/>
</dbReference>
<dbReference type="EMBL" id="AALY01000001">
    <property type="protein sequence ID" value="EAP77847.1"/>
    <property type="molecule type" value="Genomic_DNA"/>
</dbReference>
<dbReference type="GO" id="GO:0015074">
    <property type="term" value="P:DNA integration"/>
    <property type="evidence" value="ECO:0007669"/>
    <property type="project" value="InterPro"/>
</dbReference>
<evidence type="ECO:0000313" key="5">
    <source>
        <dbReference type="Proteomes" id="UP000005954"/>
    </source>
</evidence>
<dbReference type="InterPro" id="IPR010998">
    <property type="entry name" value="Integrase_recombinase_N"/>
</dbReference>
<evidence type="ECO:0000256" key="2">
    <source>
        <dbReference type="ARBA" id="ARBA00023172"/>
    </source>
</evidence>
<keyword evidence="2" id="KW-0233">DNA recombination</keyword>
<dbReference type="OrthoDB" id="7222937at2"/>
<protein>
    <submittedName>
        <fullName evidence="4">Site-specific recombinase, phage integrase family protein</fullName>
    </submittedName>
</protein>
<dbReference type="GO" id="GO:0006310">
    <property type="term" value="P:DNA recombination"/>
    <property type="evidence" value="ECO:0007669"/>
    <property type="project" value="UniProtKB-KW"/>
</dbReference>
<organism evidence="4 5">
    <name type="scientific">Roseovarius nubinhibens (strain ATCC BAA-591 / DSM 15170 / ISM)</name>
    <dbReference type="NCBI Taxonomy" id="89187"/>
    <lineage>
        <taxon>Bacteria</taxon>
        <taxon>Pseudomonadati</taxon>
        <taxon>Pseudomonadota</taxon>
        <taxon>Alphaproteobacteria</taxon>
        <taxon>Rhodobacterales</taxon>
        <taxon>Roseobacteraceae</taxon>
        <taxon>Roseovarius</taxon>
    </lineage>
</organism>
<keyword evidence="5" id="KW-1185">Reference proteome</keyword>
<reference evidence="4 5" key="1">
    <citation type="submission" date="2005-12" db="EMBL/GenBank/DDBJ databases">
        <authorList>
            <person name="Moran M.A."/>
            <person name="Ferriera S."/>
            <person name="Johnson J."/>
            <person name="Kravitz S."/>
            <person name="Halpern A."/>
            <person name="Remington K."/>
            <person name="Beeson K."/>
            <person name="Tran B."/>
            <person name="Rogers Y.-H."/>
            <person name="Friedman R."/>
            <person name="Venter J.C."/>
        </authorList>
    </citation>
    <scope>NUCLEOTIDE SEQUENCE [LARGE SCALE GENOMIC DNA]</scope>
    <source>
        <strain evidence="5">ATCC BAA-591 / DSM 15170 / ISM</strain>
    </source>
</reference>
<dbReference type="HOGENOM" id="CLU_043523_2_0_5"/>
<evidence type="ECO:0000313" key="4">
    <source>
        <dbReference type="EMBL" id="EAP77847.1"/>
    </source>
</evidence>
<evidence type="ECO:0000259" key="3">
    <source>
        <dbReference type="PROSITE" id="PS51898"/>
    </source>
</evidence>
<dbReference type="Gene3D" id="1.10.443.10">
    <property type="entry name" value="Intergrase catalytic core"/>
    <property type="match status" value="1"/>
</dbReference>
<dbReference type="InterPro" id="IPR011010">
    <property type="entry name" value="DNA_brk_join_enz"/>
</dbReference>
<gene>
    <name evidence="4" type="ORF">ISM_06120</name>
</gene>
<comment type="caution">
    <text evidence="4">The sequence shown here is derived from an EMBL/GenBank/DDBJ whole genome shotgun (WGS) entry which is preliminary data.</text>
</comment>
<dbReference type="Gene3D" id="1.10.150.130">
    <property type="match status" value="1"/>
</dbReference>
<dbReference type="PROSITE" id="PS51898">
    <property type="entry name" value="TYR_RECOMBINASE"/>
    <property type="match status" value="1"/>
</dbReference>
<accession>A3SKG6</accession>
<sequence>MTRRFMTKYIRIDSRGNYKYRRRVPTKLQPTLGKKEFVKLLGKSESEAMLAYGPFHEHVEKLLVLTQPVSEQGDLLAIKMALEAEFIEAGLDPSSSGRSEGELIARDAVAEKILQSYPCDPETGYPDRERLSLEDHARVTALLSGVHEISAEPTVQNAFAFYLAEKEEPDPKKRKSQISRVRRIERELLSVIGQDIPLSQLRREHARQLRDRLKGQKRSKSPDAKPIKVSAVKRNLGIAKAVVNFAIREYDLDINNPFERLDIGRDSESAIDLKLPLPRDVIIAMYKDLQNNPVFLDVWTLLHHTGAQNAEILGLNRRNLFLDAEVPHFEIKPEGLRTVKARSRIRKVPLVGLALDVSKRLHSTTPADGYLFPQYAPTHKHDSFSASVMKRLRKFTDNPKHTIYSLRHKMKDALRENGAGQRVELALLGHASERSASDQYGSKVSLLEMKNALEKIQFDVPED</sequence>
<dbReference type="InterPro" id="IPR002104">
    <property type="entry name" value="Integrase_catalytic"/>
</dbReference>
<keyword evidence="1" id="KW-0238">DNA-binding</keyword>
<dbReference type="AlphaFoldDB" id="A3SKG6"/>
<dbReference type="InterPro" id="IPR013762">
    <property type="entry name" value="Integrase-like_cat_sf"/>
</dbReference>
<dbReference type="GO" id="GO:0003677">
    <property type="term" value="F:DNA binding"/>
    <property type="evidence" value="ECO:0007669"/>
    <property type="project" value="UniProtKB-KW"/>
</dbReference>
<proteinExistence type="predicted"/>
<dbReference type="SUPFAM" id="SSF56349">
    <property type="entry name" value="DNA breaking-rejoining enzymes"/>
    <property type="match status" value="1"/>
</dbReference>
<dbReference type="Proteomes" id="UP000005954">
    <property type="component" value="Unassembled WGS sequence"/>
</dbReference>
<name>A3SKG6_ROSNI</name>